<dbReference type="AlphaFoldDB" id="A0A165QEM6"/>
<feature type="region of interest" description="Disordered" evidence="1">
    <location>
        <begin position="322"/>
        <end position="356"/>
    </location>
</feature>
<dbReference type="STRING" id="1314782.A0A165QEM6"/>
<evidence type="ECO:0000313" key="3">
    <source>
        <dbReference type="Proteomes" id="UP000076761"/>
    </source>
</evidence>
<dbReference type="OrthoDB" id="5598844at2759"/>
<dbReference type="InterPro" id="IPR013933">
    <property type="entry name" value="CRC_Rsc7/Swp82"/>
</dbReference>
<organism evidence="2 3">
    <name type="scientific">Neolentinus lepideus HHB14362 ss-1</name>
    <dbReference type="NCBI Taxonomy" id="1314782"/>
    <lineage>
        <taxon>Eukaryota</taxon>
        <taxon>Fungi</taxon>
        <taxon>Dikarya</taxon>
        <taxon>Basidiomycota</taxon>
        <taxon>Agaricomycotina</taxon>
        <taxon>Agaricomycetes</taxon>
        <taxon>Gloeophyllales</taxon>
        <taxon>Gloeophyllaceae</taxon>
        <taxon>Neolentinus</taxon>
    </lineage>
</organism>
<feature type="compositionally biased region" description="Acidic residues" evidence="1">
    <location>
        <begin position="124"/>
        <end position="136"/>
    </location>
</feature>
<feature type="region of interest" description="Disordered" evidence="1">
    <location>
        <begin position="462"/>
        <end position="484"/>
    </location>
</feature>
<reference evidence="2 3" key="1">
    <citation type="journal article" date="2016" name="Mol. Biol. Evol.">
        <title>Comparative Genomics of Early-Diverging Mushroom-Forming Fungi Provides Insights into the Origins of Lignocellulose Decay Capabilities.</title>
        <authorList>
            <person name="Nagy L.G."/>
            <person name="Riley R."/>
            <person name="Tritt A."/>
            <person name="Adam C."/>
            <person name="Daum C."/>
            <person name="Floudas D."/>
            <person name="Sun H."/>
            <person name="Yadav J.S."/>
            <person name="Pangilinan J."/>
            <person name="Larsson K.H."/>
            <person name="Matsuura K."/>
            <person name="Barry K."/>
            <person name="Labutti K."/>
            <person name="Kuo R."/>
            <person name="Ohm R.A."/>
            <person name="Bhattacharya S.S."/>
            <person name="Shirouzu T."/>
            <person name="Yoshinaga Y."/>
            <person name="Martin F.M."/>
            <person name="Grigoriev I.V."/>
            <person name="Hibbett D.S."/>
        </authorList>
    </citation>
    <scope>NUCLEOTIDE SEQUENCE [LARGE SCALE GENOMIC DNA]</scope>
    <source>
        <strain evidence="2 3">HHB14362 ss-1</strain>
    </source>
</reference>
<feature type="compositionally biased region" description="Basic residues" evidence="1">
    <location>
        <begin position="95"/>
        <end position="110"/>
    </location>
</feature>
<dbReference type="EMBL" id="KV425597">
    <property type="protein sequence ID" value="KZT22331.1"/>
    <property type="molecule type" value="Genomic_DNA"/>
</dbReference>
<gene>
    <name evidence="2" type="ORF">NEOLEDRAFT_1071737</name>
</gene>
<accession>A0A165QEM6</accession>
<feature type="compositionally biased region" description="Basic and acidic residues" evidence="1">
    <location>
        <begin position="25"/>
        <end position="44"/>
    </location>
</feature>
<feature type="region of interest" description="Disordered" evidence="1">
    <location>
        <begin position="1"/>
        <end position="159"/>
    </location>
</feature>
<name>A0A165QEM6_9AGAM</name>
<evidence type="ECO:0008006" key="4">
    <source>
        <dbReference type="Google" id="ProtNLM"/>
    </source>
</evidence>
<proteinExistence type="predicted"/>
<dbReference type="Pfam" id="PF08624">
    <property type="entry name" value="CRC_subunit"/>
    <property type="match status" value="1"/>
</dbReference>
<sequence>MDVGVDQNDEEASAAEGSATPRAAAEQDIKEEYASDTRAEHSEQEVEVEGDADNVEGYTNDAADEPEEDQEPVTPRPRGRGRGRPRGSGAGRSRGPGRPRGSRGRGRGRGRALTIRLPKRPEEEGADGDADNEAGDEVQGTPFVEGEEGGEKVAPLGGGKPFRRINGRVYIIDGDEYVTDDDPKGDTKIDQNGNLLGGRRFKAQTFTLPNRHPERQYMLAIDAARTSGFRDSLYYFRRNPLTFKLNATQPEKDYLIEQGKLGSHLRTRSVTLITARSAYKLHGAKMLIDGRWVVDDYYEDKVLEEITAKGLKPGDFVGELQEAHPESKDVPAVSSERLGKSERSGAGPSMYRPGGPTTIFGGSGWGPFSEGPLNAVKKSMLSRDGVTEENFMFVAAQRTAEASNEWAKLRRNVLLPCGGILGEIGGAEDGGEGRRKRRRIEEELPLGMYEPHSGIVLYRTDTQPTRSRWEPVPETDERRSVLGGTKTGNGAWALAWIDTVMEIPPQQSDSGPLVQTIDLN</sequence>
<feature type="compositionally biased region" description="Basic and acidic residues" evidence="1">
    <location>
        <begin position="467"/>
        <end position="480"/>
    </location>
</feature>
<dbReference type="FunCoup" id="A0A165QEM6">
    <property type="interactions" value="163"/>
</dbReference>
<evidence type="ECO:0000256" key="1">
    <source>
        <dbReference type="SAM" id="MobiDB-lite"/>
    </source>
</evidence>
<evidence type="ECO:0000313" key="2">
    <source>
        <dbReference type="EMBL" id="KZT22331.1"/>
    </source>
</evidence>
<dbReference type="Proteomes" id="UP000076761">
    <property type="component" value="Unassembled WGS sequence"/>
</dbReference>
<feature type="compositionally biased region" description="Acidic residues" evidence="1">
    <location>
        <begin position="62"/>
        <end position="71"/>
    </location>
</feature>
<keyword evidence="3" id="KW-1185">Reference proteome</keyword>
<protein>
    <recommendedName>
        <fullName evidence="4">Chromatin remodelling complex Rsc7/Swp82 subunit</fullName>
    </recommendedName>
</protein>
<feature type="compositionally biased region" description="Acidic residues" evidence="1">
    <location>
        <begin position="45"/>
        <end position="54"/>
    </location>
</feature>
<dbReference type="InParanoid" id="A0A165QEM6"/>